<evidence type="ECO:0008006" key="3">
    <source>
        <dbReference type="Google" id="ProtNLM"/>
    </source>
</evidence>
<organism evidence="1 2">
    <name type="scientific">Sphingobacterium olei</name>
    <dbReference type="NCBI Taxonomy" id="2571155"/>
    <lineage>
        <taxon>Bacteria</taxon>
        <taxon>Pseudomonadati</taxon>
        <taxon>Bacteroidota</taxon>
        <taxon>Sphingobacteriia</taxon>
        <taxon>Sphingobacteriales</taxon>
        <taxon>Sphingobacteriaceae</taxon>
        <taxon>Sphingobacterium</taxon>
    </lineage>
</organism>
<evidence type="ECO:0000313" key="1">
    <source>
        <dbReference type="EMBL" id="TJZ50784.1"/>
    </source>
</evidence>
<name>A0A4U0NLC6_9SPHI</name>
<sequence length="141" mass="16151">MNWGMKIVLGLATFMLFIIAAGVYMVSQDTDTLVEEDYYEKSLNYDQVYDRKQNLLDDRAAPTIQLNSDTLVIIFTQDSNRGTLRFQRNSDGSLDKKIPFYTTNNIFKLPTASFEKGNWNLEISWDANGKGYIADQSLNIQ</sequence>
<proteinExistence type="predicted"/>
<reference evidence="1 2" key="1">
    <citation type="submission" date="2019-04" db="EMBL/GenBank/DDBJ databases">
        <title>Sphingobacterium olei sp. nov., isolated from oil-contaminated soil.</title>
        <authorList>
            <person name="Liu B."/>
        </authorList>
    </citation>
    <scope>NUCLEOTIDE SEQUENCE [LARGE SCALE GENOMIC DNA]</scope>
    <source>
        <strain evidence="1 2">HAL-9</strain>
    </source>
</reference>
<dbReference type="Pfam" id="PF05751">
    <property type="entry name" value="FixH"/>
    <property type="match status" value="1"/>
</dbReference>
<gene>
    <name evidence="1" type="ORF">FAZ15_20760</name>
</gene>
<comment type="caution">
    <text evidence="1">The sequence shown here is derived from an EMBL/GenBank/DDBJ whole genome shotgun (WGS) entry which is preliminary data.</text>
</comment>
<dbReference type="EMBL" id="SUME01000012">
    <property type="protein sequence ID" value="TJZ50784.1"/>
    <property type="molecule type" value="Genomic_DNA"/>
</dbReference>
<dbReference type="AlphaFoldDB" id="A0A4U0NLC6"/>
<accession>A0A4U0NLC6</accession>
<evidence type="ECO:0000313" key="2">
    <source>
        <dbReference type="Proteomes" id="UP000306808"/>
    </source>
</evidence>
<dbReference type="InterPro" id="IPR008620">
    <property type="entry name" value="FixH"/>
</dbReference>
<dbReference type="Proteomes" id="UP000306808">
    <property type="component" value="Unassembled WGS sequence"/>
</dbReference>
<protein>
    <recommendedName>
        <fullName evidence="3">Nitrogen fixation protein FixH</fullName>
    </recommendedName>
</protein>
<keyword evidence="2" id="KW-1185">Reference proteome</keyword>
<dbReference type="OrthoDB" id="1493774at2"/>